<proteinExistence type="inferred from homology"/>
<evidence type="ECO:0000313" key="4">
    <source>
        <dbReference type="Proteomes" id="UP000683575"/>
    </source>
</evidence>
<organism evidence="3 4">
    <name type="scientific">Nocardioides panacis</name>
    <dbReference type="NCBI Taxonomy" id="2849501"/>
    <lineage>
        <taxon>Bacteria</taxon>
        <taxon>Bacillati</taxon>
        <taxon>Actinomycetota</taxon>
        <taxon>Actinomycetes</taxon>
        <taxon>Propionibacteriales</taxon>
        <taxon>Nocardioidaceae</taxon>
        <taxon>Nocardioides</taxon>
    </lineage>
</organism>
<dbReference type="InterPro" id="IPR002347">
    <property type="entry name" value="SDR_fam"/>
</dbReference>
<dbReference type="Pfam" id="PF00106">
    <property type="entry name" value="adh_short"/>
    <property type="match status" value="1"/>
</dbReference>
<comment type="similarity">
    <text evidence="1">Belongs to the short-chain dehydrogenases/reductases (SDR) family.</text>
</comment>
<dbReference type="InterPro" id="IPR020904">
    <property type="entry name" value="Sc_DH/Rdtase_CS"/>
</dbReference>
<dbReference type="PROSITE" id="PS00061">
    <property type="entry name" value="ADH_SHORT"/>
    <property type="match status" value="1"/>
</dbReference>
<reference evidence="3" key="1">
    <citation type="submission" date="2021-06" db="EMBL/GenBank/DDBJ databases">
        <title>Complete genome sequence of Nocardioides sp. G188.</title>
        <authorList>
            <person name="Im W.-T."/>
        </authorList>
    </citation>
    <scope>NUCLEOTIDE SEQUENCE</scope>
    <source>
        <strain evidence="3">G188</strain>
    </source>
</reference>
<name>A0A975T1M0_9ACTN</name>
<sequence length="260" mass="26230">MDSAVVTGAGRGIGRAVAALLVERGYAVVVTDVDGAAARRTAGEVGAVAGLAHDVRDEAAHVLVAGEAARHGRLAVWVNNAGVGDDGTLVELASSSVDALVDVNLKGVLWGMRAALAAFGDGGGDVVNVASSSGLGPVPGLAVYAATKAAVVSITMSASVEVPRGVRVHALCPDGVDTAIVEGMRPDGPAKAIVHSSGRLLTVEEVARAAVALVGSRRVVRSLPAWRGALVRVGSLAPSRSAAGFRLFARVGRRVMERRG</sequence>
<accession>A0A975T1M0</accession>
<dbReference type="GO" id="GO:0016491">
    <property type="term" value="F:oxidoreductase activity"/>
    <property type="evidence" value="ECO:0007669"/>
    <property type="project" value="UniProtKB-KW"/>
</dbReference>
<dbReference type="PANTHER" id="PTHR24321">
    <property type="entry name" value="DEHYDROGENASES, SHORT CHAIN"/>
    <property type="match status" value="1"/>
</dbReference>
<dbReference type="KEGG" id="nps:KRR39_05320"/>
<dbReference type="EMBL" id="CP077062">
    <property type="protein sequence ID" value="QWZ09213.1"/>
    <property type="molecule type" value="Genomic_DNA"/>
</dbReference>
<dbReference type="AlphaFoldDB" id="A0A975T1M0"/>
<keyword evidence="4" id="KW-1185">Reference proteome</keyword>
<evidence type="ECO:0000313" key="3">
    <source>
        <dbReference type="EMBL" id="QWZ09213.1"/>
    </source>
</evidence>
<dbReference type="Proteomes" id="UP000683575">
    <property type="component" value="Chromosome"/>
</dbReference>
<keyword evidence="2" id="KW-0560">Oxidoreductase</keyword>
<evidence type="ECO:0000256" key="1">
    <source>
        <dbReference type="ARBA" id="ARBA00006484"/>
    </source>
</evidence>
<dbReference type="RefSeq" id="WP_216941059.1">
    <property type="nucleotide sequence ID" value="NZ_CP077062.1"/>
</dbReference>
<dbReference type="CDD" id="cd05233">
    <property type="entry name" value="SDR_c"/>
    <property type="match status" value="1"/>
</dbReference>
<gene>
    <name evidence="3" type="ORF">KRR39_05320</name>
</gene>
<evidence type="ECO:0000256" key="2">
    <source>
        <dbReference type="ARBA" id="ARBA00023002"/>
    </source>
</evidence>
<protein>
    <submittedName>
        <fullName evidence="3">SDR family oxidoreductase</fullName>
    </submittedName>
</protein>
<dbReference type="PANTHER" id="PTHR24321:SF15">
    <property type="entry name" value="OXIDOREDUCTASE UCPA"/>
    <property type="match status" value="1"/>
</dbReference>